<evidence type="ECO:0000313" key="2">
    <source>
        <dbReference type="EMBL" id="CAK5283450.1"/>
    </source>
</evidence>
<dbReference type="Proteomes" id="UP001295794">
    <property type="component" value="Unassembled WGS sequence"/>
</dbReference>
<protein>
    <submittedName>
        <fullName evidence="2">Uncharacterized protein</fullName>
    </submittedName>
</protein>
<feature type="region of interest" description="Disordered" evidence="1">
    <location>
        <begin position="88"/>
        <end position="156"/>
    </location>
</feature>
<evidence type="ECO:0000256" key="1">
    <source>
        <dbReference type="SAM" id="MobiDB-lite"/>
    </source>
</evidence>
<gene>
    <name evidence="2" type="ORF">MYCIT1_LOCUS35980</name>
</gene>
<feature type="compositionally biased region" description="Basic and acidic residues" evidence="1">
    <location>
        <begin position="88"/>
        <end position="114"/>
    </location>
</feature>
<comment type="caution">
    <text evidence="2">The sequence shown here is derived from an EMBL/GenBank/DDBJ whole genome shotgun (WGS) entry which is preliminary data.</text>
</comment>
<dbReference type="AlphaFoldDB" id="A0AAD2K7P6"/>
<evidence type="ECO:0000313" key="3">
    <source>
        <dbReference type="Proteomes" id="UP001295794"/>
    </source>
</evidence>
<feature type="compositionally biased region" description="Basic residues" evidence="1">
    <location>
        <begin position="132"/>
        <end position="146"/>
    </location>
</feature>
<proteinExistence type="predicted"/>
<accession>A0AAD2K7P6</accession>
<name>A0AAD2K7P6_9AGAR</name>
<reference evidence="2" key="1">
    <citation type="submission" date="2023-11" db="EMBL/GenBank/DDBJ databases">
        <authorList>
            <person name="De Vega J J."/>
            <person name="De Vega J J."/>
        </authorList>
    </citation>
    <scope>NUCLEOTIDE SEQUENCE</scope>
</reference>
<dbReference type="EMBL" id="CAVNYO010000466">
    <property type="protein sequence ID" value="CAK5283450.1"/>
    <property type="molecule type" value="Genomic_DNA"/>
</dbReference>
<organism evidence="2 3">
    <name type="scientific">Mycena citricolor</name>
    <dbReference type="NCBI Taxonomy" id="2018698"/>
    <lineage>
        <taxon>Eukaryota</taxon>
        <taxon>Fungi</taxon>
        <taxon>Dikarya</taxon>
        <taxon>Basidiomycota</taxon>
        <taxon>Agaricomycotina</taxon>
        <taxon>Agaricomycetes</taxon>
        <taxon>Agaricomycetidae</taxon>
        <taxon>Agaricales</taxon>
        <taxon>Marasmiineae</taxon>
        <taxon>Mycenaceae</taxon>
        <taxon>Mycena</taxon>
    </lineage>
</organism>
<sequence>MVRYGPAQHAPVVAPTRVEEHGPVGGHLRVRHLGDVERDRNRVRQDNTLQSGPLRAVRQPHQARRALGAQPAQERRVDVRLGLPVEARHQIRHDDRRPLNEHRAPRRDVPRSEHPLSGCPAGRRLDAERASFRRRGAGPRHGRRQQPPHADVQERGGLGVGVVRVGHAERLVHAAPDVPREVEVRRVEQRVRADVGVHAVAHAQRR</sequence>
<keyword evidence="3" id="KW-1185">Reference proteome</keyword>